<name>A0ABP8N217_9BACT</name>
<keyword evidence="1" id="KW-0472">Membrane</keyword>
<accession>A0ABP8N217</accession>
<organism evidence="2 3">
    <name type="scientific">Novipirellula rosea</name>
    <dbReference type="NCBI Taxonomy" id="1031540"/>
    <lineage>
        <taxon>Bacteria</taxon>
        <taxon>Pseudomonadati</taxon>
        <taxon>Planctomycetota</taxon>
        <taxon>Planctomycetia</taxon>
        <taxon>Pirellulales</taxon>
        <taxon>Pirellulaceae</taxon>
        <taxon>Novipirellula</taxon>
    </lineage>
</organism>
<keyword evidence="3" id="KW-1185">Reference proteome</keyword>
<protein>
    <submittedName>
        <fullName evidence="2">Uncharacterized protein</fullName>
    </submittedName>
</protein>
<evidence type="ECO:0000313" key="3">
    <source>
        <dbReference type="Proteomes" id="UP001500840"/>
    </source>
</evidence>
<keyword evidence="1" id="KW-1133">Transmembrane helix</keyword>
<gene>
    <name evidence="2" type="ORF">GCM10023156_40230</name>
</gene>
<dbReference type="Proteomes" id="UP001500840">
    <property type="component" value="Unassembled WGS sequence"/>
</dbReference>
<dbReference type="EMBL" id="BAABGA010000049">
    <property type="protein sequence ID" value="GAA4459955.1"/>
    <property type="molecule type" value="Genomic_DNA"/>
</dbReference>
<comment type="caution">
    <text evidence="2">The sequence shown here is derived from an EMBL/GenBank/DDBJ whole genome shotgun (WGS) entry which is preliminary data.</text>
</comment>
<reference evidence="3" key="1">
    <citation type="journal article" date="2019" name="Int. J. Syst. Evol. Microbiol.">
        <title>The Global Catalogue of Microorganisms (GCM) 10K type strain sequencing project: providing services to taxonomists for standard genome sequencing and annotation.</title>
        <authorList>
            <consortium name="The Broad Institute Genomics Platform"/>
            <consortium name="The Broad Institute Genome Sequencing Center for Infectious Disease"/>
            <person name="Wu L."/>
            <person name="Ma J."/>
        </authorList>
    </citation>
    <scope>NUCLEOTIDE SEQUENCE [LARGE SCALE GENOMIC DNA]</scope>
    <source>
        <strain evidence="3">JCM 17759</strain>
    </source>
</reference>
<evidence type="ECO:0000313" key="2">
    <source>
        <dbReference type="EMBL" id="GAA4459955.1"/>
    </source>
</evidence>
<feature type="transmembrane region" description="Helical" evidence="1">
    <location>
        <begin position="89"/>
        <end position="107"/>
    </location>
</feature>
<sequence length="125" mass="13938">MDQGFESNDKHKRGTHRACEWWVVSHTLSIYSKCLTLLVENGGGIGYDFAHVPFLEAHLNRNMIDPNAPPQSPQSSSTSPTLWQTYRPHIISAVLLIVLGAIAVAMINSGGERRRAAEPMEIRDR</sequence>
<keyword evidence="1" id="KW-0812">Transmembrane</keyword>
<proteinExistence type="predicted"/>
<evidence type="ECO:0000256" key="1">
    <source>
        <dbReference type="SAM" id="Phobius"/>
    </source>
</evidence>